<feature type="compositionally biased region" description="Low complexity" evidence="2">
    <location>
        <begin position="153"/>
        <end position="191"/>
    </location>
</feature>
<feature type="region of interest" description="Disordered" evidence="2">
    <location>
        <begin position="780"/>
        <end position="830"/>
    </location>
</feature>
<dbReference type="Proteomes" id="UP000578531">
    <property type="component" value="Unassembled WGS sequence"/>
</dbReference>
<reference evidence="4 5" key="1">
    <citation type="journal article" date="2020" name="Genomics">
        <title>Complete, high-quality genomes from long-read metagenomic sequencing of two wolf lichen thalli reveals enigmatic genome architecture.</title>
        <authorList>
            <person name="McKenzie S.K."/>
            <person name="Walston R.F."/>
            <person name="Allen J.L."/>
        </authorList>
    </citation>
    <scope>NUCLEOTIDE SEQUENCE [LARGE SCALE GENOMIC DNA]</scope>
    <source>
        <strain evidence="4">WasteWater2</strain>
    </source>
</reference>
<evidence type="ECO:0000313" key="5">
    <source>
        <dbReference type="Proteomes" id="UP000578531"/>
    </source>
</evidence>
<feature type="compositionally biased region" description="Low complexity" evidence="2">
    <location>
        <begin position="339"/>
        <end position="351"/>
    </location>
</feature>
<keyword evidence="5" id="KW-1185">Reference proteome</keyword>
<dbReference type="AlphaFoldDB" id="A0A8H6FE23"/>
<evidence type="ECO:0000256" key="3">
    <source>
        <dbReference type="SAM" id="Phobius"/>
    </source>
</evidence>
<dbReference type="EMBL" id="JACCJC010000113">
    <property type="protein sequence ID" value="KAF6224676.1"/>
    <property type="molecule type" value="Genomic_DNA"/>
</dbReference>
<feature type="compositionally biased region" description="Polar residues" evidence="2">
    <location>
        <begin position="192"/>
        <end position="266"/>
    </location>
</feature>
<dbReference type="GeneID" id="59294550"/>
<feature type="compositionally biased region" description="Polar residues" evidence="2">
    <location>
        <begin position="365"/>
        <end position="376"/>
    </location>
</feature>
<dbReference type="RefSeq" id="XP_037158374.1">
    <property type="nucleotide sequence ID" value="XM_037314747.1"/>
</dbReference>
<evidence type="ECO:0000256" key="2">
    <source>
        <dbReference type="SAM" id="MobiDB-lite"/>
    </source>
</evidence>
<comment type="caution">
    <text evidence="4">The sequence shown here is derived from an EMBL/GenBank/DDBJ whole genome shotgun (WGS) entry which is preliminary data.</text>
</comment>
<protein>
    <submittedName>
        <fullName evidence="4">Uncharacterized protein</fullName>
    </submittedName>
</protein>
<organism evidence="4 5">
    <name type="scientific">Letharia columbiana</name>
    <dbReference type="NCBI Taxonomy" id="112416"/>
    <lineage>
        <taxon>Eukaryota</taxon>
        <taxon>Fungi</taxon>
        <taxon>Dikarya</taxon>
        <taxon>Ascomycota</taxon>
        <taxon>Pezizomycotina</taxon>
        <taxon>Lecanoromycetes</taxon>
        <taxon>OSLEUM clade</taxon>
        <taxon>Lecanoromycetidae</taxon>
        <taxon>Lecanorales</taxon>
        <taxon>Lecanorineae</taxon>
        <taxon>Parmeliaceae</taxon>
        <taxon>Letharia</taxon>
    </lineage>
</organism>
<feature type="compositionally biased region" description="Polar residues" evidence="2">
    <location>
        <begin position="276"/>
        <end position="314"/>
    </location>
</feature>
<keyword evidence="3" id="KW-1133">Transmembrane helix</keyword>
<keyword evidence="3" id="KW-0472">Membrane</keyword>
<name>A0A8H6FE23_9LECA</name>
<accession>A0A8H6FE23</accession>
<feature type="transmembrane region" description="Helical" evidence="3">
    <location>
        <begin position="495"/>
        <end position="521"/>
    </location>
</feature>
<feature type="compositionally biased region" description="Low complexity" evidence="2">
    <location>
        <begin position="94"/>
        <end position="107"/>
    </location>
</feature>
<keyword evidence="1" id="KW-0175">Coiled coil</keyword>
<feature type="region of interest" description="Disordered" evidence="2">
    <location>
        <begin position="81"/>
        <end position="423"/>
    </location>
</feature>
<feature type="compositionally biased region" description="Basic and acidic residues" evidence="2">
    <location>
        <begin position="676"/>
        <end position="693"/>
    </location>
</feature>
<feature type="coiled-coil region" evidence="1">
    <location>
        <begin position="426"/>
        <end position="453"/>
    </location>
</feature>
<feature type="region of interest" description="Disordered" evidence="2">
    <location>
        <begin position="715"/>
        <end position="768"/>
    </location>
</feature>
<evidence type="ECO:0000256" key="1">
    <source>
        <dbReference type="SAM" id="Coils"/>
    </source>
</evidence>
<feature type="compositionally biased region" description="Low complexity" evidence="2">
    <location>
        <begin position="125"/>
        <end position="145"/>
    </location>
</feature>
<feature type="region of interest" description="Disordered" evidence="2">
    <location>
        <begin position="613"/>
        <end position="695"/>
    </location>
</feature>
<feature type="compositionally biased region" description="Basic and acidic residues" evidence="2">
    <location>
        <begin position="801"/>
        <end position="813"/>
    </location>
</feature>
<dbReference type="OrthoDB" id="10481980at2759"/>
<feature type="compositionally biased region" description="Basic and acidic residues" evidence="2">
    <location>
        <begin position="396"/>
        <end position="406"/>
    </location>
</feature>
<evidence type="ECO:0000313" key="4">
    <source>
        <dbReference type="EMBL" id="KAF6224676.1"/>
    </source>
</evidence>
<feature type="transmembrane region" description="Helical" evidence="3">
    <location>
        <begin position="528"/>
        <end position="551"/>
    </location>
</feature>
<proteinExistence type="predicted"/>
<keyword evidence="3" id="KW-0812">Transmembrane</keyword>
<sequence>MKLTPAIVARSKCAAEAQFRVMIECVATDVATMMVNVTEMQGQVERASGTRLDSSNSPATGVKTALHKLVTKYAGGEVAERLLGVPTKSRRKSGMSSSRPPTSGSGTNPQQASRFSPLRPRAGMQQPSSRASSMSSRQSSGQLQQTGRAISTQGSQPQWQSSSGLSPQRSHPQTLSTSGLSAQSSQLGGNSVLSPHSSPQWQSNSIYSPHSSLTQQQSNSAFRPQSLASQQQNDAAEQQVSIPGVTLTSSPRFPVQGTTEDGTVSGSHADLAPEGTLQQPLQHSQEPSQITFSSQPRLQVQLPSHSGSNQTLGSVQGAVPNPEDNMKQPEGSFAPSLGQQASTASQQASTSMPQNAAGISGHQGRLQQPRTSSGMQRQGWFQDELCDDAQDPNLHNPRDPDFERRNSGALASPSSPSSPFDLARMGGQVDAELQAQEEEREQLRHERMRRADRAAAAARAAVKADFKAQEDADSASKIDPKHALITLVAGLTVRYYLLDIIKVMVILAILLADASFVTALFARRHLSLELSLAIVFFTNIVLSLAALVYIVTGINTDIFTWAKEYMVSLKDDDSAVNTKKDSTLSKLAAMEGAVPKQLQPAFKKVMLKLQQVGKKSKGKDDDSLEDGMERRSHSQYGEYDDDDGSEQPSTPRGRVGGGKSRVQFARRSSRGVRQAGESRRKAQASKDKDKGEPQDYMSRAKQLWNVVGKFTGLETMGGSDQSSQDLTPASGHSRSFGGQWGMNSTRSFKPGLARSRLGRGAGPSGVADDYKSAALLSRAEEGDSNALHPQRIPSHASPVVRDADSRNWARTDRPGSAVAAKRAGEYEGLV</sequence>
<feature type="compositionally biased region" description="Polar residues" evidence="2">
    <location>
        <begin position="718"/>
        <end position="733"/>
    </location>
</feature>
<gene>
    <name evidence="4" type="ORF">HO173_012917</name>
</gene>